<comment type="subcellular location">
    <subcellularLocation>
        <location evidence="1">Secreted</location>
    </subcellularLocation>
</comment>
<dbReference type="InterPro" id="IPR052507">
    <property type="entry name" value="BPI_fold-antibacterial"/>
</dbReference>
<keyword evidence="5" id="KW-1015">Disulfide bond</keyword>
<dbReference type="PANTHER" id="PTHR47145">
    <property type="entry name" value="BPI FOLD-CONTAINING FAMILY A MEMBER 2"/>
    <property type="match status" value="1"/>
</dbReference>
<dbReference type="InterPro" id="IPR017943">
    <property type="entry name" value="Bactericidal_perm-incr_a/b_dom"/>
</dbReference>
<evidence type="ECO:0000256" key="4">
    <source>
        <dbReference type="ARBA" id="ARBA00022729"/>
    </source>
</evidence>
<dbReference type="InterPro" id="IPR017942">
    <property type="entry name" value="Lipid-bd_serum_glycop_N"/>
</dbReference>
<reference evidence="7" key="1">
    <citation type="submission" date="2023-04" db="EMBL/GenBank/DDBJ databases">
        <authorList>
            <consortium name="ELIXIR-Norway"/>
        </authorList>
    </citation>
    <scope>NUCLEOTIDE SEQUENCE [LARGE SCALE GENOMIC DNA]</scope>
</reference>
<keyword evidence="8" id="KW-1185">Reference proteome</keyword>
<dbReference type="Proteomes" id="UP001176941">
    <property type="component" value="Unassembled WGS sequence"/>
</dbReference>
<feature type="domain" description="Lipid-binding serum glycoprotein N-terminal" evidence="6">
    <location>
        <begin position="5"/>
        <end position="90"/>
    </location>
</feature>
<evidence type="ECO:0000256" key="1">
    <source>
        <dbReference type="ARBA" id="ARBA00004613"/>
    </source>
</evidence>
<gene>
    <name evidence="7" type="ORF">MRATA1EN1_LOCUS31747</name>
</gene>
<evidence type="ECO:0000256" key="2">
    <source>
        <dbReference type="ARBA" id="ARBA00009020"/>
    </source>
</evidence>
<dbReference type="PANTHER" id="PTHR47145:SF1">
    <property type="entry name" value="BPI FOLD-CONTAINING FAMILY A MEMBER 2"/>
    <property type="match status" value="1"/>
</dbReference>
<name>A0ABN8XMI8_RANTA</name>
<dbReference type="Pfam" id="PF01273">
    <property type="entry name" value="LBP_BPI_CETP"/>
    <property type="match status" value="2"/>
</dbReference>
<evidence type="ECO:0000313" key="7">
    <source>
        <dbReference type="EMBL" id="CAI9150129.1"/>
    </source>
</evidence>
<organism evidence="7 8">
    <name type="scientific">Rangifer tarandus platyrhynchus</name>
    <name type="common">Svalbard reindeer</name>
    <dbReference type="NCBI Taxonomy" id="3082113"/>
    <lineage>
        <taxon>Eukaryota</taxon>
        <taxon>Metazoa</taxon>
        <taxon>Chordata</taxon>
        <taxon>Craniata</taxon>
        <taxon>Vertebrata</taxon>
        <taxon>Euteleostomi</taxon>
        <taxon>Mammalia</taxon>
        <taxon>Eutheria</taxon>
        <taxon>Laurasiatheria</taxon>
        <taxon>Artiodactyla</taxon>
        <taxon>Ruminantia</taxon>
        <taxon>Pecora</taxon>
        <taxon>Cervidae</taxon>
        <taxon>Odocoileinae</taxon>
        <taxon>Rangifer</taxon>
    </lineage>
</organism>
<keyword evidence="3" id="KW-0964">Secreted</keyword>
<dbReference type="Gene3D" id="3.15.10.10">
    <property type="entry name" value="Bactericidal permeability-increasing protein, domain 1"/>
    <property type="match status" value="2"/>
</dbReference>
<protein>
    <recommendedName>
        <fullName evidence="6">Lipid-binding serum glycoprotein N-terminal domain-containing protein</fullName>
    </recommendedName>
</protein>
<proteinExistence type="inferred from homology"/>
<feature type="domain" description="Lipid-binding serum glycoprotein N-terminal" evidence="6">
    <location>
        <begin position="120"/>
        <end position="268"/>
    </location>
</feature>
<evidence type="ECO:0000259" key="6">
    <source>
        <dbReference type="Pfam" id="PF01273"/>
    </source>
</evidence>
<comment type="similarity">
    <text evidence="2">Belongs to the BPI/LBP/Plunc superfamily. Plunc family.</text>
</comment>
<evidence type="ECO:0000256" key="5">
    <source>
        <dbReference type="ARBA" id="ARBA00023157"/>
    </source>
</evidence>
<dbReference type="SUPFAM" id="SSF55394">
    <property type="entry name" value="Bactericidal permeability-increasing protein, BPI"/>
    <property type="match status" value="2"/>
</dbReference>
<dbReference type="EMBL" id="CATKSN020000682">
    <property type="protein sequence ID" value="CAI9150129.1"/>
    <property type="molecule type" value="Genomic_DNA"/>
</dbReference>
<accession>A0ABN8XMI8</accession>
<evidence type="ECO:0000313" key="8">
    <source>
        <dbReference type="Proteomes" id="UP001176941"/>
    </source>
</evidence>
<sequence>MEGAPVLGEIVDLALNLVLQHRVSVKTDEDTGVSEVVVEECRNYEHRISLTMLGSHIGLLNEAVDFVINLVNEVLSLVTHYEVCPVIRSLPENLDADYVKNLISILGQLKAAEEDPEKTEETKNLLEQLISGIFEVVEGLTGVKISNLHILDITFEETSDGKGAIVKIPITAEVNVNLPVLGEIVDLALNLVLEYRVSVETDEETNVSTVVVEDCRSDQQSISLSVLGRRIRLFNEILDFAINLVNEVLSLVTQYEVCPRVRSFLESLDVDYVKSRIDELYENQQKK</sequence>
<evidence type="ECO:0000256" key="3">
    <source>
        <dbReference type="ARBA" id="ARBA00022525"/>
    </source>
</evidence>
<comment type="caution">
    <text evidence="7">The sequence shown here is derived from an EMBL/GenBank/DDBJ whole genome shotgun (WGS) entry which is preliminary data.</text>
</comment>
<keyword evidence="4" id="KW-0732">Signal</keyword>